<dbReference type="EMBL" id="UINC01146103">
    <property type="protein sequence ID" value="SVD36638.1"/>
    <property type="molecule type" value="Genomic_DNA"/>
</dbReference>
<sequence length="34" mass="3717">RFEMDSIAWGAVPITPDRKGTLAITLERIGSPCD</sequence>
<feature type="non-terminal residue" evidence="1">
    <location>
        <position position="1"/>
    </location>
</feature>
<evidence type="ECO:0000313" key="1">
    <source>
        <dbReference type="EMBL" id="SVD36638.1"/>
    </source>
</evidence>
<organism evidence="1">
    <name type="scientific">marine metagenome</name>
    <dbReference type="NCBI Taxonomy" id="408172"/>
    <lineage>
        <taxon>unclassified sequences</taxon>
        <taxon>metagenomes</taxon>
        <taxon>ecological metagenomes</taxon>
    </lineage>
</organism>
<name>A0A382USG0_9ZZZZ</name>
<protein>
    <submittedName>
        <fullName evidence="1">Uncharacterized protein</fullName>
    </submittedName>
</protein>
<accession>A0A382USG0</accession>
<reference evidence="1" key="1">
    <citation type="submission" date="2018-05" db="EMBL/GenBank/DDBJ databases">
        <authorList>
            <person name="Lanie J.A."/>
            <person name="Ng W.-L."/>
            <person name="Kazmierczak K.M."/>
            <person name="Andrzejewski T.M."/>
            <person name="Davidsen T.M."/>
            <person name="Wayne K.J."/>
            <person name="Tettelin H."/>
            <person name="Glass J.I."/>
            <person name="Rusch D."/>
            <person name="Podicherti R."/>
            <person name="Tsui H.-C.T."/>
            <person name="Winkler M.E."/>
        </authorList>
    </citation>
    <scope>NUCLEOTIDE SEQUENCE</scope>
</reference>
<dbReference type="AlphaFoldDB" id="A0A382USG0"/>
<gene>
    <name evidence="1" type="ORF">METZ01_LOCUS389492</name>
</gene>
<proteinExistence type="predicted"/>